<evidence type="ECO:0000313" key="3">
    <source>
        <dbReference type="Proteomes" id="UP001239994"/>
    </source>
</evidence>
<dbReference type="Proteomes" id="UP001239994">
    <property type="component" value="Unassembled WGS sequence"/>
</dbReference>
<comment type="caution">
    <text evidence="2">The sequence shown here is derived from an EMBL/GenBank/DDBJ whole genome shotgun (WGS) entry which is preliminary data.</text>
</comment>
<evidence type="ECO:0000256" key="1">
    <source>
        <dbReference type="SAM" id="MobiDB-lite"/>
    </source>
</evidence>
<organism evidence="2 3">
    <name type="scientific">Electrophorus voltai</name>
    <dbReference type="NCBI Taxonomy" id="2609070"/>
    <lineage>
        <taxon>Eukaryota</taxon>
        <taxon>Metazoa</taxon>
        <taxon>Chordata</taxon>
        <taxon>Craniata</taxon>
        <taxon>Vertebrata</taxon>
        <taxon>Euteleostomi</taxon>
        <taxon>Actinopterygii</taxon>
        <taxon>Neopterygii</taxon>
        <taxon>Teleostei</taxon>
        <taxon>Ostariophysi</taxon>
        <taxon>Gymnotiformes</taxon>
        <taxon>Gymnotoidei</taxon>
        <taxon>Gymnotidae</taxon>
        <taxon>Electrophorus</taxon>
    </lineage>
</organism>
<dbReference type="EMBL" id="JAROKS010000016">
    <property type="protein sequence ID" value="KAK1794765.1"/>
    <property type="molecule type" value="Genomic_DNA"/>
</dbReference>
<feature type="compositionally biased region" description="Basic residues" evidence="1">
    <location>
        <begin position="62"/>
        <end position="74"/>
    </location>
</feature>
<name>A0AAD8ZBK4_9TELE</name>
<feature type="region of interest" description="Disordered" evidence="1">
    <location>
        <begin position="1"/>
        <end position="74"/>
    </location>
</feature>
<dbReference type="AlphaFoldDB" id="A0AAD8ZBK4"/>
<keyword evidence="3" id="KW-1185">Reference proteome</keyword>
<sequence length="480" mass="52307">MRARGAQGPDSSETEDASPRRVRQATAAGASVRQLRKEGEMKCGKEGDGDRKKRRERNFQRKRERKKKMTVRADRRRPHAYEDITIYVIWYFLEDGRAYAGAPLPCPRLWASSVRMRDEGLLTSWSLVEAPARCMFTRRLCVSLSLAVLIAVSSPAYRDGLPSCVRPGTPTPAIIALHLLSERACRLYGNVSDLFQGDSWKTAGYEGFLHGDITGGKCQSVKSESGFEWWSLPSPGVLLDRDGLIAVNQSGKNKQLYSSMISSLTVQDTVALLSVKQRDKKGVKQADPGHAGLTHPPWLPVLNCAVFWLLLSSPLLSSPLLSSPLLSSPLHDWRVILNPSLASPLTAPLTQIQASLCPRSTAVTHLVLLAPASFEYDVTAAARMPKVTVLCLSPLAEFAWRKGPPVPLTLRLGSGSWHGPPSGGAGDVNLQNGGKRSPGLRSLSDKRPHIGRHVGAMVPTRACACPSALDLPALEPVWLL</sequence>
<reference evidence="2" key="1">
    <citation type="submission" date="2023-03" db="EMBL/GenBank/DDBJ databases">
        <title>Electrophorus voltai genome.</title>
        <authorList>
            <person name="Bian C."/>
        </authorList>
    </citation>
    <scope>NUCLEOTIDE SEQUENCE</scope>
    <source>
        <strain evidence="2">CB-2022</strain>
        <tissue evidence="2">Muscle</tissue>
    </source>
</reference>
<protein>
    <submittedName>
        <fullName evidence="2">Uncharacterized protein</fullName>
    </submittedName>
</protein>
<feature type="region of interest" description="Disordered" evidence="1">
    <location>
        <begin position="421"/>
        <end position="447"/>
    </location>
</feature>
<evidence type="ECO:0000313" key="2">
    <source>
        <dbReference type="EMBL" id="KAK1794765.1"/>
    </source>
</evidence>
<gene>
    <name evidence="2" type="ORF">P4O66_009966</name>
</gene>
<feature type="compositionally biased region" description="Basic and acidic residues" evidence="1">
    <location>
        <begin position="35"/>
        <end position="61"/>
    </location>
</feature>
<accession>A0AAD8ZBK4</accession>
<proteinExistence type="predicted"/>